<dbReference type="AlphaFoldDB" id="A0A8H2VQ61"/>
<keyword evidence="2" id="KW-1185">Reference proteome</keyword>
<evidence type="ECO:0000313" key="2">
    <source>
        <dbReference type="Proteomes" id="UP000624404"/>
    </source>
</evidence>
<dbReference type="OrthoDB" id="3506516at2759"/>
<accession>A0A8H2VQ61</accession>
<proteinExistence type="predicted"/>
<comment type="caution">
    <text evidence="1">The sequence shown here is derived from an EMBL/GenBank/DDBJ whole genome shotgun (WGS) entry which is preliminary data.</text>
</comment>
<organism evidence="1 2">
    <name type="scientific">Sclerotinia trifoliorum</name>
    <dbReference type="NCBI Taxonomy" id="28548"/>
    <lineage>
        <taxon>Eukaryota</taxon>
        <taxon>Fungi</taxon>
        <taxon>Dikarya</taxon>
        <taxon>Ascomycota</taxon>
        <taxon>Pezizomycotina</taxon>
        <taxon>Leotiomycetes</taxon>
        <taxon>Helotiales</taxon>
        <taxon>Sclerotiniaceae</taxon>
        <taxon>Sclerotinia</taxon>
    </lineage>
</organism>
<protein>
    <submittedName>
        <fullName evidence="1">4f0a8a62-283c-4bc4-85c1-57424a17f707</fullName>
    </submittedName>
</protein>
<sequence>MPAAPSLRKLQAMLDDTVLGKSEPSTRAILAPGQIPSHRWISFGGEVLALSIDLGEGRYPTPTEIHKFHNIVKLYAPYTKTCMISVTLPNYVYDVPKSDHGRIFLNLVSILNEFTRVARLEVITRMPFENFTQLINASHFYRLDFKDWKLFLKVGSEDLEQIHVGSTIESRLNDWYKVNIAGVP</sequence>
<evidence type="ECO:0000313" key="1">
    <source>
        <dbReference type="EMBL" id="CAD6442238.1"/>
    </source>
</evidence>
<dbReference type="EMBL" id="CAJHIA010000007">
    <property type="protein sequence ID" value="CAD6442238.1"/>
    <property type="molecule type" value="Genomic_DNA"/>
</dbReference>
<name>A0A8H2VQ61_9HELO</name>
<gene>
    <name evidence="1" type="ORF">SCLTRI_LOCUS2030</name>
</gene>
<dbReference type="Proteomes" id="UP000624404">
    <property type="component" value="Unassembled WGS sequence"/>
</dbReference>
<reference evidence="1" key="1">
    <citation type="submission" date="2020-10" db="EMBL/GenBank/DDBJ databases">
        <authorList>
            <person name="Kusch S."/>
        </authorList>
    </citation>
    <scope>NUCLEOTIDE SEQUENCE</scope>
    <source>
        <strain evidence="1">SwB9</strain>
    </source>
</reference>